<feature type="region of interest" description="Disordered" evidence="1">
    <location>
        <begin position="45"/>
        <end position="65"/>
    </location>
</feature>
<evidence type="ECO:0000313" key="2">
    <source>
        <dbReference type="EMBL" id="KAK8495374.1"/>
    </source>
</evidence>
<dbReference type="EMBL" id="JBBPBM010000442">
    <property type="protein sequence ID" value="KAK8495374.1"/>
    <property type="molecule type" value="Genomic_DNA"/>
</dbReference>
<protein>
    <submittedName>
        <fullName evidence="2">Uncharacterized protein</fullName>
    </submittedName>
</protein>
<sequence>MDPIINKEFEDMGAMGFYKEDLLKESDPTLAEKRKKEVALKKSKAISQEEMETEIDGRSLSDSDQKAIWSRHSKESRKTLKLGKKLGLQFIGDEEEVLKEISSLKHHEFKAKEI</sequence>
<evidence type="ECO:0000313" key="3">
    <source>
        <dbReference type="Proteomes" id="UP001472677"/>
    </source>
</evidence>
<accession>A0ABR2ANI6</accession>
<dbReference type="Proteomes" id="UP001472677">
    <property type="component" value="Unassembled WGS sequence"/>
</dbReference>
<name>A0ABR2ANI6_9ROSI</name>
<proteinExistence type="predicted"/>
<evidence type="ECO:0000256" key="1">
    <source>
        <dbReference type="SAM" id="MobiDB-lite"/>
    </source>
</evidence>
<gene>
    <name evidence="2" type="ORF">V6N12_047052</name>
</gene>
<reference evidence="2 3" key="1">
    <citation type="journal article" date="2024" name="G3 (Bethesda)">
        <title>Genome assembly of Hibiscus sabdariffa L. provides insights into metabolisms of medicinal natural products.</title>
        <authorList>
            <person name="Kim T."/>
        </authorList>
    </citation>
    <scope>NUCLEOTIDE SEQUENCE [LARGE SCALE GENOMIC DNA]</scope>
    <source>
        <strain evidence="2">TK-2024</strain>
        <tissue evidence="2">Old leaves</tissue>
    </source>
</reference>
<comment type="caution">
    <text evidence="2">The sequence shown here is derived from an EMBL/GenBank/DDBJ whole genome shotgun (WGS) entry which is preliminary data.</text>
</comment>
<keyword evidence="3" id="KW-1185">Reference proteome</keyword>
<feature type="compositionally biased region" description="Basic and acidic residues" evidence="1">
    <location>
        <begin position="55"/>
        <end position="65"/>
    </location>
</feature>
<organism evidence="2 3">
    <name type="scientific">Hibiscus sabdariffa</name>
    <name type="common">roselle</name>
    <dbReference type="NCBI Taxonomy" id="183260"/>
    <lineage>
        <taxon>Eukaryota</taxon>
        <taxon>Viridiplantae</taxon>
        <taxon>Streptophyta</taxon>
        <taxon>Embryophyta</taxon>
        <taxon>Tracheophyta</taxon>
        <taxon>Spermatophyta</taxon>
        <taxon>Magnoliopsida</taxon>
        <taxon>eudicotyledons</taxon>
        <taxon>Gunneridae</taxon>
        <taxon>Pentapetalae</taxon>
        <taxon>rosids</taxon>
        <taxon>malvids</taxon>
        <taxon>Malvales</taxon>
        <taxon>Malvaceae</taxon>
        <taxon>Malvoideae</taxon>
        <taxon>Hibiscus</taxon>
    </lineage>
</organism>